<name>A0A0F9H0D8_9ZZZZ</name>
<reference evidence="1" key="1">
    <citation type="journal article" date="2015" name="Nature">
        <title>Complex archaea that bridge the gap between prokaryotes and eukaryotes.</title>
        <authorList>
            <person name="Spang A."/>
            <person name="Saw J.H."/>
            <person name="Jorgensen S.L."/>
            <person name="Zaremba-Niedzwiedzka K."/>
            <person name="Martijn J."/>
            <person name="Lind A.E."/>
            <person name="van Eijk R."/>
            <person name="Schleper C."/>
            <person name="Guy L."/>
            <person name="Ettema T.J."/>
        </authorList>
    </citation>
    <scope>NUCLEOTIDE SEQUENCE</scope>
</reference>
<comment type="caution">
    <text evidence="1">The sequence shown here is derived from an EMBL/GenBank/DDBJ whole genome shotgun (WGS) entry which is preliminary data.</text>
</comment>
<sequence length="135" mass="15475">MNPKALSIYLLVKSGWEVYIPISLESNVVLKDADGRYFTALSLSGYMNDTKNPCGRIPINILERHIDYLLFSEPNSHRAWLIPVIDVCEFQVIRLGKRYEQYELGRLEQSKDIEDKSVLRARSAKIAQSLKDSLS</sequence>
<gene>
    <name evidence="1" type="ORF">LCGC14_2121750</name>
</gene>
<organism evidence="1">
    <name type="scientific">marine sediment metagenome</name>
    <dbReference type="NCBI Taxonomy" id="412755"/>
    <lineage>
        <taxon>unclassified sequences</taxon>
        <taxon>metagenomes</taxon>
        <taxon>ecological metagenomes</taxon>
    </lineage>
</organism>
<dbReference type="EMBL" id="LAZR01026435">
    <property type="protein sequence ID" value="KKL68757.1"/>
    <property type="molecule type" value="Genomic_DNA"/>
</dbReference>
<evidence type="ECO:0000313" key="1">
    <source>
        <dbReference type="EMBL" id="KKL68757.1"/>
    </source>
</evidence>
<protein>
    <submittedName>
        <fullName evidence="1">Uncharacterized protein</fullName>
    </submittedName>
</protein>
<dbReference type="AlphaFoldDB" id="A0A0F9H0D8"/>
<accession>A0A0F9H0D8</accession>
<proteinExistence type="predicted"/>